<evidence type="ECO:0000256" key="1">
    <source>
        <dbReference type="SAM" id="Phobius"/>
    </source>
</evidence>
<evidence type="ECO:0000313" key="3">
    <source>
        <dbReference type="Proteomes" id="UP001457661"/>
    </source>
</evidence>
<comment type="caution">
    <text evidence="2">The sequence shown here is derived from an EMBL/GenBank/DDBJ whole genome shotgun (WGS) entry which is preliminary data.</text>
</comment>
<dbReference type="RefSeq" id="WP_342879596.1">
    <property type="nucleotide sequence ID" value="NZ_JBBMQX010000006.1"/>
</dbReference>
<organism evidence="2 3">
    <name type="scientific">Pseudoalteromonas arctica</name>
    <dbReference type="NCBI Taxonomy" id="394751"/>
    <lineage>
        <taxon>Bacteria</taxon>
        <taxon>Pseudomonadati</taxon>
        <taxon>Pseudomonadota</taxon>
        <taxon>Gammaproteobacteria</taxon>
        <taxon>Alteromonadales</taxon>
        <taxon>Pseudoalteromonadaceae</taxon>
        <taxon>Pseudoalteromonas</taxon>
    </lineage>
</organism>
<name>A0ABU9THH2_9GAMM</name>
<protein>
    <recommendedName>
        <fullName evidence="4">Lipoprotein</fullName>
    </recommendedName>
</protein>
<feature type="transmembrane region" description="Helical" evidence="1">
    <location>
        <begin position="42"/>
        <end position="65"/>
    </location>
</feature>
<dbReference type="EMBL" id="JBBMQX010000006">
    <property type="protein sequence ID" value="MEM5532692.1"/>
    <property type="molecule type" value="Genomic_DNA"/>
</dbReference>
<keyword evidence="1" id="KW-0812">Transmembrane</keyword>
<evidence type="ECO:0000313" key="2">
    <source>
        <dbReference type="EMBL" id="MEM5532692.1"/>
    </source>
</evidence>
<evidence type="ECO:0008006" key="4">
    <source>
        <dbReference type="Google" id="ProtNLM"/>
    </source>
</evidence>
<accession>A0ABU9THH2</accession>
<proteinExistence type="predicted"/>
<sequence>MKFSLHRYLLLLWGSAYLLALSLGCISIYINSNSVTDVWSAWGSWIGGVSAFFAFFIVGYEYVIYTRNRGIDEQVHLKIKVCEELLLFYGGTFNLLLLQLNTTILKLLGESNGSESLKINNTLAIEQREKMISLNDSLHHTYAKLIMKSPHLKSHLISEYQDLKNELELANINVFFLVELADSAKDFSQDDWKFIYANKYSKKLTEEKVDIEDIEFMTNVLVSKIEAFRGKL</sequence>
<keyword evidence="1" id="KW-1133">Transmembrane helix</keyword>
<feature type="transmembrane region" description="Helical" evidence="1">
    <location>
        <begin position="9"/>
        <end position="30"/>
    </location>
</feature>
<gene>
    <name evidence="2" type="ORF">WNY57_09645</name>
</gene>
<reference evidence="2 3" key="1">
    <citation type="submission" date="2024-03" db="EMBL/GenBank/DDBJ databases">
        <title>Community enrichment and isolation of bacterial strains for fucoidan degradation.</title>
        <authorList>
            <person name="Sichert A."/>
        </authorList>
    </citation>
    <scope>NUCLEOTIDE SEQUENCE [LARGE SCALE GENOMIC DNA]</scope>
    <source>
        <strain evidence="2 3">AS26</strain>
    </source>
</reference>
<dbReference type="Proteomes" id="UP001457661">
    <property type="component" value="Unassembled WGS sequence"/>
</dbReference>
<keyword evidence="3" id="KW-1185">Reference proteome</keyword>
<keyword evidence="1" id="KW-0472">Membrane</keyword>
<dbReference type="PROSITE" id="PS51257">
    <property type="entry name" value="PROKAR_LIPOPROTEIN"/>
    <property type="match status" value="1"/>
</dbReference>